<dbReference type="Pfam" id="PF00156">
    <property type="entry name" value="Pribosyltran"/>
    <property type="match status" value="1"/>
</dbReference>
<comment type="similarity">
    <text evidence="1">Belongs to the ComF/GntX family.</text>
</comment>
<proteinExistence type="inferred from homology"/>
<dbReference type="AlphaFoldDB" id="A3U5B8"/>
<dbReference type="HOGENOM" id="CLU_054549_1_0_10"/>
<dbReference type="RefSeq" id="WP_013186113.1">
    <property type="nucleotide sequence ID" value="NC_014230.1"/>
</dbReference>
<dbReference type="PANTHER" id="PTHR47505">
    <property type="entry name" value="DNA UTILIZATION PROTEIN YHGH"/>
    <property type="match status" value="1"/>
</dbReference>
<dbReference type="STRING" id="216432.CA2559_01730"/>
<keyword evidence="4" id="KW-1185">Reference proteome</keyword>
<organism evidence="3 4">
    <name type="scientific">Croceibacter atlanticus (strain ATCC BAA-628 / JCM 21780 / CIP 108009 / IAM 15332 / KCTC 12090 / HTCC2559)</name>
    <dbReference type="NCBI Taxonomy" id="216432"/>
    <lineage>
        <taxon>Bacteria</taxon>
        <taxon>Pseudomonadati</taxon>
        <taxon>Bacteroidota</taxon>
        <taxon>Flavobacteriia</taxon>
        <taxon>Flavobacteriales</taxon>
        <taxon>Flavobacteriaceae</taxon>
        <taxon>Croceibacter</taxon>
    </lineage>
</organism>
<dbReference type="OrthoDB" id="9779910at2"/>
<accession>A3U5B8</accession>
<dbReference type="CDD" id="cd06223">
    <property type="entry name" value="PRTases_typeI"/>
    <property type="match status" value="1"/>
</dbReference>
<dbReference type="KEGG" id="cat:CA2559_01730"/>
<dbReference type="Proteomes" id="UP000002297">
    <property type="component" value="Chromosome"/>
</dbReference>
<dbReference type="PANTHER" id="PTHR47505:SF1">
    <property type="entry name" value="DNA UTILIZATION PROTEIN YHGH"/>
    <property type="match status" value="1"/>
</dbReference>
<evidence type="ECO:0000259" key="2">
    <source>
        <dbReference type="Pfam" id="PF00156"/>
    </source>
</evidence>
<dbReference type="InterPro" id="IPR051910">
    <property type="entry name" value="ComF/GntX_DNA_util-trans"/>
</dbReference>
<evidence type="ECO:0000313" key="4">
    <source>
        <dbReference type="Proteomes" id="UP000002297"/>
    </source>
</evidence>
<dbReference type="eggNOG" id="COG1040">
    <property type="taxonomic scope" value="Bacteria"/>
</dbReference>
<dbReference type="GO" id="GO:0016740">
    <property type="term" value="F:transferase activity"/>
    <property type="evidence" value="ECO:0007669"/>
    <property type="project" value="UniProtKB-KW"/>
</dbReference>
<reference evidence="3 4" key="1">
    <citation type="journal article" date="2010" name="J. Bacteriol.">
        <title>The complete genome sequence of Croceibacter atlanticus HTCC2559T.</title>
        <authorList>
            <person name="Oh H.M."/>
            <person name="Kang I."/>
            <person name="Ferriera S."/>
            <person name="Giovannoni S.J."/>
            <person name="Cho J.C."/>
        </authorList>
    </citation>
    <scope>NUCLEOTIDE SEQUENCE [LARGE SCALE GENOMIC DNA]</scope>
    <source>
        <strain evidence="4">ATCC BAA-628 / HTCC2559 / KCTC 12090</strain>
    </source>
</reference>
<dbReference type="Gene3D" id="3.40.50.2020">
    <property type="match status" value="1"/>
</dbReference>
<evidence type="ECO:0000313" key="3">
    <source>
        <dbReference type="EMBL" id="EAP87435.1"/>
    </source>
</evidence>
<dbReference type="EMBL" id="CP002046">
    <property type="protein sequence ID" value="EAP87435.1"/>
    <property type="molecule type" value="Genomic_DNA"/>
</dbReference>
<dbReference type="GeneID" id="89452145"/>
<dbReference type="InterPro" id="IPR000836">
    <property type="entry name" value="PRTase_dom"/>
</dbReference>
<name>A3U5B8_CROAH</name>
<sequence length="226" mass="25389">MINDFIQLLFPNACVVCNATLPKDLNTLCVACSDDLPEAPMFYNSPTQVEKMFYGRLPLEHGVSLLTFEKKGTTQKLMHQLKYRGDEQISEYLGKWMAQKLLKTEWHKTITAVVPVPIHPKRKKKRGYNQVTLFGKAIASALNVPYEDQILIKTGITKTQVFKKRIARWGQLDNTLTINDLNSLKGQHVLLVDDIITTGATIEACGAKLLETENLKLSVATMAITL</sequence>
<dbReference type="SUPFAM" id="SSF53271">
    <property type="entry name" value="PRTase-like"/>
    <property type="match status" value="1"/>
</dbReference>
<dbReference type="InterPro" id="IPR029057">
    <property type="entry name" value="PRTase-like"/>
</dbReference>
<evidence type="ECO:0000256" key="1">
    <source>
        <dbReference type="ARBA" id="ARBA00008007"/>
    </source>
</evidence>
<protein>
    <submittedName>
        <fullName evidence="3">Putative amidophosphoribosyl-transferase</fullName>
    </submittedName>
</protein>
<feature type="domain" description="Phosphoribosyltransferase" evidence="2">
    <location>
        <begin position="134"/>
        <end position="220"/>
    </location>
</feature>
<keyword evidence="3" id="KW-0808">Transferase</keyword>
<gene>
    <name evidence="3" type="ordered locus">CA2559_01730</name>
</gene>